<organism evidence="1 2">
    <name type="scientific">Melastoma candidum</name>
    <dbReference type="NCBI Taxonomy" id="119954"/>
    <lineage>
        <taxon>Eukaryota</taxon>
        <taxon>Viridiplantae</taxon>
        <taxon>Streptophyta</taxon>
        <taxon>Embryophyta</taxon>
        <taxon>Tracheophyta</taxon>
        <taxon>Spermatophyta</taxon>
        <taxon>Magnoliopsida</taxon>
        <taxon>eudicotyledons</taxon>
        <taxon>Gunneridae</taxon>
        <taxon>Pentapetalae</taxon>
        <taxon>rosids</taxon>
        <taxon>malvids</taxon>
        <taxon>Myrtales</taxon>
        <taxon>Melastomataceae</taxon>
        <taxon>Melastomatoideae</taxon>
        <taxon>Melastomateae</taxon>
        <taxon>Melastoma</taxon>
    </lineage>
</organism>
<reference evidence="2" key="1">
    <citation type="journal article" date="2023" name="Front. Plant Sci.">
        <title>Chromosomal-level genome assembly of Melastoma candidum provides insights into trichome evolution.</title>
        <authorList>
            <person name="Zhong Y."/>
            <person name="Wu W."/>
            <person name="Sun C."/>
            <person name="Zou P."/>
            <person name="Liu Y."/>
            <person name="Dai S."/>
            <person name="Zhou R."/>
        </authorList>
    </citation>
    <scope>NUCLEOTIDE SEQUENCE [LARGE SCALE GENOMIC DNA]</scope>
</reference>
<accession>A0ACB9S5G0</accession>
<name>A0ACB9S5G0_9MYRT</name>
<comment type="caution">
    <text evidence="1">The sequence shown here is derived from an EMBL/GenBank/DDBJ whole genome shotgun (WGS) entry which is preliminary data.</text>
</comment>
<gene>
    <name evidence="1" type="ORF">MLD38_004460</name>
</gene>
<keyword evidence="2" id="KW-1185">Reference proteome</keyword>
<evidence type="ECO:0000313" key="2">
    <source>
        <dbReference type="Proteomes" id="UP001057402"/>
    </source>
</evidence>
<proteinExistence type="predicted"/>
<evidence type="ECO:0000313" key="1">
    <source>
        <dbReference type="EMBL" id="KAI4386533.1"/>
    </source>
</evidence>
<dbReference type="Proteomes" id="UP001057402">
    <property type="component" value="Chromosome 2"/>
</dbReference>
<dbReference type="EMBL" id="CM042881">
    <property type="protein sequence ID" value="KAI4386533.1"/>
    <property type="molecule type" value="Genomic_DNA"/>
</dbReference>
<protein>
    <submittedName>
        <fullName evidence="1">Uncharacterized protein</fullName>
    </submittedName>
</protein>
<sequence>MEPHEVSSSSSLQRSDTFKTARRLIPSSSFSVCHSTNPRSFDAVTAAATAASRKHFPGSHSHNNSVPFGVFPGEARQPPSGYGGLSSLLKSFLGFLSLPAANLSLSFSPCKWLSLSPSPHVGSLLGRKVTGTLFGPRRGHVSFAIQEHPQSDPVLLVELATTTSALVREMSSGLVRIALECEKRGPTAKLFLEPGWRMYCNGRKCGHATSRKSTALDLHVFRTIENITVGAGVIPIIEEEGGKSEGELLYMRAKFERVVGSRDSEAYYMLSPEGNGGPELSIFLLRI</sequence>